<proteinExistence type="predicted"/>
<dbReference type="EMBL" id="JBHTGP010000018">
    <property type="protein sequence ID" value="MFD0689870.1"/>
    <property type="molecule type" value="Genomic_DNA"/>
</dbReference>
<accession>A0ABW2XVQ2</accession>
<dbReference type="Proteomes" id="UP001597063">
    <property type="component" value="Unassembled WGS sequence"/>
</dbReference>
<evidence type="ECO:0000259" key="1">
    <source>
        <dbReference type="Pfam" id="PF14065"/>
    </source>
</evidence>
<comment type="caution">
    <text evidence="2">The sequence shown here is derived from an EMBL/GenBank/DDBJ whole genome shotgun (WGS) entry which is preliminary data.</text>
</comment>
<feature type="domain" description="Pvc16 N-terminal" evidence="1">
    <location>
        <begin position="5"/>
        <end position="179"/>
    </location>
</feature>
<protein>
    <submittedName>
        <fullName evidence="2">DUF4255 domain-containing protein</fullName>
    </submittedName>
</protein>
<name>A0ABW2XVQ2_9ACTN</name>
<dbReference type="RefSeq" id="WP_131757425.1">
    <property type="nucleotide sequence ID" value="NZ_CAACUY010000031.1"/>
</dbReference>
<organism evidence="2 3">
    <name type="scientific">Actinomadura fibrosa</name>
    <dbReference type="NCBI Taxonomy" id="111802"/>
    <lineage>
        <taxon>Bacteria</taxon>
        <taxon>Bacillati</taxon>
        <taxon>Actinomycetota</taxon>
        <taxon>Actinomycetes</taxon>
        <taxon>Streptosporangiales</taxon>
        <taxon>Thermomonosporaceae</taxon>
        <taxon>Actinomadura</taxon>
    </lineage>
</organism>
<reference evidence="3" key="1">
    <citation type="journal article" date="2019" name="Int. J. Syst. Evol. Microbiol.">
        <title>The Global Catalogue of Microorganisms (GCM) 10K type strain sequencing project: providing services to taxonomists for standard genome sequencing and annotation.</title>
        <authorList>
            <consortium name="The Broad Institute Genomics Platform"/>
            <consortium name="The Broad Institute Genome Sequencing Center for Infectious Disease"/>
            <person name="Wu L."/>
            <person name="Ma J."/>
        </authorList>
    </citation>
    <scope>NUCLEOTIDE SEQUENCE [LARGE SCALE GENOMIC DNA]</scope>
    <source>
        <strain evidence="3">JCM 9371</strain>
    </source>
</reference>
<evidence type="ECO:0000313" key="3">
    <source>
        <dbReference type="Proteomes" id="UP001597063"/>
    </source>
</evidence>
<keyword evidence="3" id="KW-1185">Reference proteome</keyword>
<gene>
    <name evidence="2" type="ORF">ACFQZM_35645</name>
</gene>
<dbReference type="InterPro" id="IPR025351">
    <property type="entry name" value="Pvc16_N"/>
</dbReference>
<dbReference type="Pfam" id="PF14065">
    <property type="entry name" value="Pvc16_N"/>
    <property type="match status" value="1"/>
</dbReference>
<evidence type="ECO:0000313" key="2">
    <source>
        <dbReference type="EMBL" id="MFD0689870.1"/>
    </source>
</evidence>
<sequence length="192" mass="21095">MFQDLDQTMAALVRDAAAPDALRGAQVAFDTPDRDYRPDQTTLNLFLHEIAENRVLRDEARVLERTPDAVTARLPAVRLDCDYLVTAWSHQTGGLRTAEEHALLGAALVWLARFPVVPDRVLRGSLTTQPYSLPMTVARSAEGQAMGHFWSALGIPPRPAFGLTVTVAAEPFDRSDRSPLVKNVVLKPVLDA</sequence>